<proteinExistence type="predicted"/>
<evidence type="ECO:0000313" key="7">
    <source>
        <dbReference type="Proteomes" id="UP000308768"/>
    </source>
</evidence>
<dbReference type="CDD" id="cd09317">
    <property type="entry name" value="TDT_Mae1_like"/>
    <property type="match status" value="1"/>
</dbReference>
<feature type="transmembrane region" description="Helical" evidence="5">
    <location>
        <begin position="207"/>
        <end position="225"/>
    </location>
</feature>
<dbReference type="InterPro" id="IPR038665">
    <property type="entry name" value="Voltage-dep_anion_channel_sf"/>
</dbReference>
<evidence type="ECO:0008006" key="8">
    <source>
        <dbReference type="Google" id="ProtNLM"/>
    </source>
</evidence>
<evidence type="ECO:0000256" key="1">
    <source>
        <dbReference type="ARBA" id="ARBA00004141"/>
    </source>
</evidence>
<dbReference type="AlphaFoldDB" id="A0A4U0XXL5"/>
<accession>A0A4U0XXL5</accession>
<dbReference type="GO" id="GO:0016020">
    <property type="term" value="C:membrane"/>
    <property type="evidence" value="ECO:0007669"/>
    <property type="project" value="UniProtKB-SubCell"/>
</dbReference>
<feature type="transmembrane region" description="Helical" evidence="5">
    <location>
        <begin position="422"/>
        <end position="442"/>
    </location>
</feature>
<dbReference type="InterPro" id="IPR004695">
    <property type="entry name" value="SLAC1/Mae1/Ssu1/TehA"/>
</dbReference>
<dbReference type="OrthoDB" id="2901184at2759"/>
<feature type="transmembrane region" description="Helical" evidence="5">
    <location>
        <begin position="237"/>
        <end position="257"/>
    </location>
</feature>
<sequence>MVTKGDMAKIEEEQNIALAMDEAEVIAPSILASKVIASEIFAERVVTAQVLRKGPERIITDDKAGFELDYDKTVLRRKSASVRSLKPTKKSEEFCEERRQDDDRMIEMFFEPVAIALSQQPFTFPGLRTIGKIFFVLDLVLFALFSALIITRFVLNPPALPRSLHHPHESFFFGTFWVSIAFILYNIQQYGVPSCGPWLVKTLEVCFWLYAGFALLVVIFQYHVIFDEEALPVTGMMPAWILPAYPFLALGPLAAVLEYTQPPASGVRILIGGIVFAGLGWIIAMFMYTLYFTRLISSELPEEPKRPGMFVAVGPAAYTSNTLVALGMQAPRVLPPAFLGITSIPTGDLWKAFGVASGMFVWLLGFWFFALSTVAVLSGFRKMHFTLNYWAFIYPFAALTIAAIQIGNALNSDGIRGVTSGMTVLLVATWLVVAATNTRAVWLGHVLWPGMDEDMEDVEGHGQVDGVDGDKRD</sequence>
<evidence type="ECO:0000256" key="3">
    <source>
        <dbReference type="ARBA" id="ARBA00022989"/>
    </source>
</evidence>
<evidence type="ECO:0000256" key="5">
    <source>
        <dbReference type="SAM" id="Phobius"/>
    </source>
</evidence>
<name>A0A4U0XXL5_9PEZI</name>
<reference evidence="6 7" key="1">
    <citation type="submission" date="2017-03" db="EMBL/GenBank/DDBJ databases">
        <title>Genomes of endolithic fungi from Antarctica.</title>
        <authorList>
            <person name="Coleine C."/>
            <person name="Masonjones S."/>
            <person name="Stajich J.E."/>
        </authorList>
    </citation>
    <scope>NUCLEOTIDE SEQUENCE [LARGE SCALE GENOMIC DNA]</scope>
    <source>
        <strain evidence="6 7">CCFEE 5187</strain>
    </source>
</reference>
<dbReference type="InterPro" id="IPR030185">
    <property type="entry name" value="Mae1"/>
</dbReference>
<keyword evidence="3 5" id="KW-1133">Transmembrane helix</keyword>
<feature type="transmembrane region" description="Helical" evidence="5">
    <location>
        <begin position="133"/>
        <end position="155"/>
    </location>
</feature>
<evidence type="ECO:0000256" key="2">
    <source>
        <dbReference type="ARBA" id="ARBA00022692"/>
    </source>
</evidence>
<feature type="transmembrane region" description="Helical" evidence="5">
    <location>
        <begin position="349"/>
        <end position="369"/>
    </location>
</feature>
<feature type="transmembrane region" description="Helical" evidence="5">
    <location>
        <begin position="269"/>
        <end position="288"/>
    </location>
</feature>
<keyword evidence="4 5" id="KW-0472">Membrane</keyword>
<feature type="transmembrane region" description="Helical" evidence="5">
    <location>
        <begin position="389"/>
        <end position="410"/>
    </location>
</feature>
<dbReference type="Proteomes" id="UP000308768">
    <property type="component" value="Unassembled WGS sequence"/>
</dbReference>
<protein>
    <recommendedName>
        <fullName evidence="8">Malic acid transport protein</fullName>
    </recommendedName>
</protein>
<dbReference type="Gene3D" id="1.50.10.150">
    <property type="entry name" value="Voltage-dependent anion channel"/>
    <property type="match status" value="1"/>
</dbReference>
<dbReference type="GO" id="GO:0015140">
    <property type="term" value="F:malate transmembrane transporter activity"/>
    <property type="evidence" value="ECO:0007669"/>
    <property type="project" value="InterPro"/>
</dbReference>
<organism evidence="6 7">
    <name type="scientific">Cryomyces minteri</name>
    <dbReference type="NCBI Taxonomy" id="331657"/>
    <lineage>
        <taxon>Eukaryota</taxon>
        <taxon>Fungi</taxon>
        <taxon>Dikarya</taxon>
        <taxon>Ascomycota</taxon>
        <taxon>Pezizomycotina</taxon>
        <taxon>Dothideomycetes</taxon>
        <taxon>Dothideomycetes incertae sedis</taxon>
        <taxon>Cryomyces</taxon>
    </lineage>
</organism>
<dbReference type="STRING" id="331657.A0A4U0XXL5"/>
<keyword evidence="2 5" id="KW-0812">Transmembrane</keyword>
<keyword evidence="7" id="KW-1185">Reference proteome</keyword>
<dbReference type="EMBL" id="NAJN01000060">
    <property type="protein sequence ID" value="TKA80363.1"/>
    <property type="molecule type" value="Genomic_DNA"/>
</dbReference>
<evidence type="ECO:0000313" key="6">
    <source>
        <dbReference type="EMBL" id="TKA80363.1"/>
    </source>
</evidence>
<dbReference type="PANTHER" id="PTHR31162">
    <property type="entry name" value="MALIC ACID TRANSPORT PROTEIN-RELATED"/>
    <property type="match status" value="1"/>
</dbReference>
<evidence type="ECO:0000256" key="4">
    <source>
        <dbReference type="ARBA" id="ARBA00023136"/>
    </source>
</evidence>
<dbReference type="Pfam" id="PF03595">
    <property type="entry name" value="SLAC1"/>
    <property type="match status" value="1"/>
</dbReference>
<comment type="subcellular location">
    <subcellularLocation>
        <location evidence="1">Membrane</location>
        <topology evidence="1">Multi-pass membrane protein</topology>
    </subcellularLocation>
</comment>
<feature type="transmembrane region" description="Helical" evidence="5">
    <location>
        <begin position="170"/>
        <end position="187"/>
    </location>
</feature>
<gene>
    <name evidence="6" type="ORF">B0A49_01492</name>
</gene>
<dbReference type="PANTHER" id="PTHR31162:SF0">
    <property type="entry name" value="MALIC ACID TRANSPORT PROTEIN"/>
    <property type="match status" value="1"/>
</dbReference>
<comment type="caution">
    <text evidence="6">The sequence shown here is derived from an EMBL/GenBank/DDBJ whole genome shotgun (WGS) entry which is preliminary data.</text>
</comment>